<feature type="compositionally biased region" description="Low complexity" evidence="1">
    <location>
        <begin position="54"/>
        <end position="72"/>
    </location>
</feature>
<feature type="region of interest" description="Disordered" evidence="1">
    <location>
        <begin position="350"/>
        <end position="391"/>
    </location>
</feature>
<feature type="region of interest" description="Disordered" evidence="1">
    <location>
        <begin position="124"/>
        <end position="160"/>
    </location>
</feature>
<feature type="compositionally biased region" description="Gly residues" evidence="1">
    <location>
        <begin position="125"/>
        <end position="136"/>
    </location>
</feature>
<feature type="compositionally biased region" description="Low complexity" evidence="1">
    <location>
        <begin position="528"/>
        <end position="544"/>
    </location>
</feature>
<reference evidence="2 3" key="1">
    <citation type="journal article" name="Sci. Rep.">
        <title>Genome-scale phylogenetic analyses confirm Olpidium as the closest living zoosporic fungus to the non-flagellated, terrestrial fungi.</title>
        <authorList>
            <person name="Chang Y."/>
            <person name="Rochon D."/>
            <person name="Sekimoto S."/>
            <person name="Wang Y."/>
            <person name="Chovatia M."/>
            <person name="Sandor L."/>
            <person name="Salamov A."/>
            <person name="Grigoriev I.V."/>
            <person name="Stajich J.E."/>
            <person name="Spatafora J.W."/>
        </authorList>
    </citation>
    <scope>NUCLEOTIDE SEQUENCE [LARGE SCALE GENOMIC DNA]</scope>
    <source>
        <strain evidence="2">S191</strain>
    </source>
</reference>
<feature type="compositionally biased region" description="Low complexity" evidence="1">
    <location>
        <begin position="84"/>
        <end position="97"/>
    </location>
</feature>
<feature type="compositionally biased region" description="Acidic residues" evidence="1">
    <location>
        <begin position="147"/>
        <end position="160"/>
    </location>
</feature>
<dbReference type="Proteomes" id="UP000673691">
    <property type="component" value="Unassembled WGS sequence"/>
</dbReference>
<dbReference type="EMBL" id="JAEFCI010009000">
    <property type="protein sequence ID" value="KAG5458087.1"/>
    <property type="molecule type" value="Genomic_DNA"/>
</dbReference>
<evidence type="ECO:0000256" key="1">
    <source>
        <dbReference type="SAM" id="MobiDB-lite"/>
    </source>
</evidence>
<organism evidence="2 3">
    <name type="scientific">Olpidium bornovanus</name>
    <dbReference type="NCBI Taxonomy" id="278681"/>
    <lineage>
        <taxon>Eukaryota</taxon>
        <taxon>Fungi</taxon>
        <taxon>Fungi incertae sedis</taxon>
        <taxon>Olpidiomycota</taxon>
        <taxon>Olpidiomycotina</taxon>
        <taxon>Olpidiomycetes</taxon>
        <taxon>Olpidiales</taxon>
        <taxon>Olpidiaceae</taxon>
        <taxon>Olpidium</taxon>
    </lineage>
</organism>
<keyword evidence="3" id="KW-1185">Reference proteome</keyword>
<proteinExistence type="predicted"/>
<sequence length="566" mass="60747">MYAGFFAVRDRGTDPVKFTIKSTPFKGRLESVFKRSQEIEEGEEVADVTRPGTAAPAAAKAGMPKSAGSGSARDSKIEGKTVEAAAGATTRGSGASGREFELGKAKGAAAAAKSAAGRDAAAVQGGAGSEIAGGSGTQKPKRRREEVEEGEILSDDDEEPGELVISCSRRSPREIVDHYGRKKAKHAGMMSVYRFEVGCFPCRFRAQNARTACPTGRLITPTADRKRVPTGPKRWIRRLGGHRWREQTGSPSIKTEIRQGVTKTYVCRSTLQAAPVRLSLYFSFFFLLLCDYASFPLPPSTHPRSPWRSISTSLVYHERRRSGPRARKTGPVGLRNAASHLLVVGGRRGRKIRPRRAAAGPPADNLRRVGPGPLSDRRLSGTVGPRRGRRATACRAARGTSSTDGLESYLRAATTLIGALGGGGTTATSGEITGVGIRGLNAEVGNSIRAATSDRLGQVQAVWPTPASLTWARPPILVVPNFRFPESGDDAKIRRFSGPRLQPFRVRSSRRSGSCRLRPTETQRTARRSAASARRAEAARTASAGGTKAERAASERRRICKRCSSC</sequence>
<comment type="caution">
    <text evidence="2">The sequence shown here is derived from an EMBL/GenBank/DDBJ whole genome shotgun (WGS) entry which is preliminary data.</text>
</comment>
<protein>
    <submittedName>
        <fullName evidence="2">Uncharacterized protein</fullName>
    </submittedName>
</protein>
<name>A0A8H7ZRY0_9FUNG</name>
<evidence type="ECO:0000313" key="2">
    <source>
        <dbReference type="EMBL" id="KAG5458087.1"/>
    </source>
</evidence>
<evidence type="ECO:0000313" key="3">
    <source>
        <dbReference type="Proteomes" id="UP000673691"/>
    </source>
</evidence>
<gene>
    <name evidence="2" type="ORF">BJ554DRAFT_1765</name>
</gene>
<dbReference type="AlphaFoldDB" id="A0A8H7ZRY0"/>
<feature type="region of interest" description="Disordered" evidence="1">
    <location>
        <begin position="34"/>
        <end position="99"/>
    </location>
</feature>
<feature type="region of interest" description="Disordered" evidence="1">
    <location>
        <begin position="507"/>
        <end position="555"/>
    </location>
</feature>
<accession>A0A8H7ZRY0</accession>